<evidence type="ECO:0000256" key="5">
    <source>
        <dbReference type="ARBA" id="ARBA00023040"/>
    </source>
</evidence>
<dbReference type="AlphaFoldDB" id="A0A9W3BHK1"/>
<feature type="region of interest" description="Disordered" evidence="11">
    <location>
        <begin position="281"/>
        <end position="305"/>
    </location>
</feature>
<dbReference type="PANTHER" id="PTHR24241">
    <property type="entry name" value="NEUROPEPTIDE RECEPTOR-RELATED G-PROTEIN COUPLED RECEPTOR"/>
    <property type="match status" value="1"/>
</dbReference>
<dbReference type="Proteomes" id="UP001165740">
    <property type="component" value="Chromosome 9"/>
</dbReference>
<keyword evidence="5 10" id="KW-0297">G-protein coupled receptor</keyword>
<feature type="transmembrane region" description="Helical" evidence="10">
    <location>
        <begin position="332"/>
        <end position="354"/>
    </location>
</feature>
<dbReference type="RefSeq" id="XP_055898910.1">
    <property type="nucleotide sequence ID" value="XM_056042935.1"/>
</dbReference>
<dbReference type="Gene3D" id="1.20.1070.10">
    <property type="entry name" value="Rhodopsin 7-helix transmembrane proteins"/>
    <property type="match status" value="1"/>
</dbReference>
<dbReference type="PRINTS" id="PR00896">
    <property type="entry name" value="VASOPRESSINR"/>
</dbReference>
<accession>A0A9W3BHK1</accession>
<feature type="compositionally biased region" description="Low complexity" evidence="11">
    <location>
        <begin position="282"/>
        <end position="292"/>
    </location>
</feature>
<evidence type="ECO:0000313" key="14">
    <source>
        <dbReference type="RefSeq" id="XP_055898910.1"/>
    </source>
</evidence>
<evidence type="ECO:0000313" key="13">
    <source>
        <dbReference type="Proteomes" id="UP001165740"/>
    </source>
</evidence>
<evidence type="ECO:0000256" key="8">
    <source>
        <dbReference type="ARBA" id="ARBA00023180"/>
    </source>
</evidence>
<comment type="similarity">
    <text evidence="10">Belongs to the G-protein coupled receptor 1 family. Vasopressin/oxytocin receptor subfamily.</text>
</comment>
<feature type="transmembrane region" description="Helical" evidence="10">
    <location>
        <begin position="113"/>
        <end position="135"/>
    </location>
</feature>
<keyword evidence="6 10" id="KW-0472">Membrane</keyword>
<dbReference type="InterPro" id="IPR001817">
    <property type="entry name" value="Vasoprsn_rcpt"/>
</dbReference>
<proteinExistence type="inferred from homology"/>
<evidence type="ECO:0000256" key="3">
    <source>
        <dbReference type="ARBA" id="ARBA00022692"/>
    </source>
</evidence>
<keyword evidence="2" id="KW-1003">Cell membrane</keyword>
<keyword evidence="4 10" id="KW-1133">Transmembrane helix</keyword>
<keyword evidence="9 10" id="KW-0807">Transducer</keyword>
<evidence type="ECO:0000256" key="11">
    <source>
        <dbReference type="SAM" id="MobiDB-lite"/>
    </source>
</evidence>
<evidence type="ECO:0000256" key="2">
    <source>
        <dbReference type="ARBA" id="ARBA00022475"/>
    </source>
</evidence>
<evidence type="ECO:0000256" key="1">
    <source>
        <dbReference type="ARBA" id="ARBA00004651"/>
    </source>
</evidence>
<evidence type="ECO:0000256" key="10">
    <source>
        <dbReference type="RuleBase" id="RU046427"/>
    </source>
</evidence>
<protein>
    <submittedName>
        <fullName evidence="14">Adipokinetic hormone/corazonin-related peptide receptor variant I-like</fullName>
    </submittedName>
</protein>
<evidence type="ECO:0000256" key="4">
    <source>
        <dbReference type="ARBA" id="ARBA00022989"/>
    </source>
</evidence>
<evidence type="ECO:0000259" key="12">
    <source>
        <dbReference type="PROSITE" id="PS50262"/>
    </source>
</evidence>
<keyword evidence="13" id="KW-1185">Reference proteome</keyword>
<feature type="domain" description="G-protein coupled receptors family 1 profile" evidence="12">
    <location>
        <begin position="97"/>
        <end position="385"/>
    </location>
</feature>
<evidence type="ECO:0000256" key="9">
    <source>
        <dbReference type="ARBA" id="ARBA00023224"/>
    </source>
</evidence>
<feature type="transmembrane region" description="Helical" evidence="10">
    <location>
        <begin position="155"/>
        <end position="174"/>
    </location>
</feature>
<organism evidence="13 14">
    <name type="scientific">Biomphalaria glabrata</name>
    <name type="common">Bloodfluke planorb</name>
    <name type="synonym">Freshwater snail</name>
    <dbReference type="NCBI Taxonomy" id="6526"/>
    <lineage>
        <taxon>Eukaryota</taxon>
        <taxon>Metazoa</taxon>
        <taxon>Spiralia</taxon>
        <taxon>Lophotrochozoa</taxon>
        <taxon>Mollusca</taxon>
        <taxon>Gastropoda</taxon>
        <taxon>Heterobranchia</taxon>
        <taxon>Euthyneura</taxon>
        <taxon>Panpulmonata</taxon>
        <taxon>Hygrophila</taxon>
        <taxon>Lymnaeoidea</taxon>
        <taxon>Planorbidae</taxon>
        <taxon>Biomphalaria</taxon>
    </lineage>
</organism>
<feature type="transmembrane region" description="Helical" evidence="10">
    <location>
        <begin position="366"/>
        <end position="388"/>
    </location>
</feature>
<evidence type="ECO:0000256" key="6">
    <source>
        <dbReference type="ARBA" id="ARBA00023136"/>
    </source>
</evidence>
<dbReference type="InterPro" id="IPR000276">
    <property type="entry name" value="GPCR_Rhodpsn"/>
</dbReference>
<dbReference type="InterPro" id="IPR017452">
    <property type="entry name" value="GPCR_Rhodpsn_7TM"/>
</dbReference>
<comment type="subcellular location">
    <subcellularLocation>
        <location evidence="1 10">Cell membrane</location>
        <topology evidence="1 10">Multi-pass membrane protein</topology>
    </subcellularLocation>
</comment>
<gene>
    <name evidence="14" type="primary">LOC106076219</name>
</gene>
<dbReference type="Pfam" id="PF00001">
    <property type="entry name" value="7tm_1"/>
    <property type="match status" value="1"/>
</dbReference>
<name>A0A9W3BHK1_BIOGL</name>
<feature type="transmembrane region" description="Helical" evidence="10">
    <location>
        <begin position="241"/>
        <end position="268"/>
    </location>
</feature>
<dbReference type="GO" id="GO:0042277">
    <property type="term" value="F:peptide binding"/>
    <property type="evidence" value="ECO:0007669"/>
    <property type="project" value="TreeGrafter"/>
</dbReference>
<dbReference type="PANTHER" id="PTHR24241:SF59">
    <property type="entry name" value="ADIPOKINETIC HORMONE RECEPTOR, ISOFORM C"/>
    <property type="match status" value="1"/>
</dbReference>
<dbReference type="OMA" id="CNSWSAQ"/>
<dbReference type="OrthoDB" id="6435638at2759"/>
<keyword evidence="8 10" id="KW-0325">Glycoprotein</keyword>
<feature type="transmembrane region" description="Helical" evidence="10">
    <location>
        <begin position="84"/>
        <end position="106"/>
    </location>
</feature>
<evidence type="ECO:0000256" key="7">
    <source>
        <dbReference type="ARBA" id="ARBA00023170"/>
    </source>
</evidence>
<keyword evidence="7 10" id="KW-0675">Receptor</keyword>
<feature type="transmembrane region" description="Helical" evidence="10">
    <location>
        <begin position="195"/>
        <end position="216"/>
    </location>
</feature>
<dbReference type="GeneID" id="106076219"/>
<dbReference type="PROSITE" id="PS50262">
    <property type="entry name" value="G_PROTEIN_RECEP_F1_2"/>
    <property type="match status" value="1"/>
</dbReference>
<keyword evidence="3 10" id="KW-0812">Transmembrane</keyword>
<dbReference type="GO" id="GO:0005000">
    <property type="term" value="F:vasopressin receptor activity"/>
    <property type="evidence" value="ECO:0007669"/>
    <property type="project" value="InterPro"/>
</dbReference>
<dbReference type="PRINTS" id="PR00237">
    <property type="entry name" value="GPCRRHODOPSN"/>
</dbReference>
<sequence>MEYLKKECLAENGSTLYISITQVESFDLSSLTINTSGLVPRDSTARPDWEFNYEDMFGPNVTCSTQQLELPRDMRFTEDTMISVLAYICMFLVSFVGNAMVFTSLWGSRRSRINLCILHLSVADLFVACVFLPLETTWHITVSWRAGDLACRICMLLRAFGFYLSSYITVVIALDRYISIVHPLKIYSSKRCKMMLFTAYIVSFAFSFPQSIIFHVEPHPLFPWFFQCVTFNFFPSPSQELAYDIFSCVAVYLYPLVIIVVAYTLILIKLSRQQTKHEVMTSFSERSSGESSRSTRKQHKLSQRSVSLDHGMRCTATNNISRAKLRTFKMTSCIVGIFIICWTPYFSVFLYHWITKDSSKQLDNKVQRLLFIFAVSNSCLDPLIYGMFTTTLRNKYSSWKDYVHLKLYRTRTSSTF</sequence>
<dbReference type="GO" id="GO:0005886">
    <property type="term" value="C:plasma membrane"/>
    <property type="evidence" value="ECO:0007669"/>
    <property type="project" value="UniProtKB-SubCell"/>
</dbReference>
<dbReference type="GO" id="GO:0032870">
    <property type="term" value="P:cellular response to hormone stimulus"/>
    <property type="evidence" value="ECO:0007669"/>
    <property type="project" value="TreeGrafter"/>
</dbReference>
<dbReference type="SUPFAM" id="SSF81321">
    <property type="entry name" value="Family A G protein-coupled receptor-like"/>
    <property type="match status" value="1"/>
</dbReference>
<reference evidence="14" key="1">
    <citation type="submission" date="2025-08" db="UniProtKB">
        <authorList>
            <consortium name="RefSeq"/>
        </authorList>
    </citation>
    <scope>IDENTIFICATION</scope>
</reference>